<evidence type="ECO:0000256" key="9">
    <source>
        <dbReference type="ARBA" id="ARBA00023264"/>
    </source>
</evidence>
<evidence type="ECO:0000256" key="5">
    <source>
        <dbReference type="ARBA" id="ARBA00022989"/>
    </source>
</evidence>
<keyword evidence="5 10" id="KW-1133">Transmembrane helix</keyword>
<sequence>MAGLSIFFKGGSQTRLFLSLPTASLSLMPYALPILAFIIAATPFGLIIGRMVKGIDIREHGSGNIGTTNVFRVLGMWPGIICLILDILKGFIPVVLAINLLQFGDRQPIPHLAFLDSMRTTLPESRQFFVQMVHIITALFAILGHNYSPWLGFKGGKGIATSLGVLLALMPFAALILVLLFLIVFLITRYVSLASIIAAGSLPLLTLWGSWHHGRIQDGTWNIPLFMFSLAIGILAIWKHRSNIQRLRNGTENRFSKKTKA</sequence>
<evidence type="ECO:0000256" key="6">
    <source>
        <dbReference type="ARBA" id="ARBA00023098"/>
    </source>
</evidence>
<dbReference type="EC" id="2.3.1.275" evidence="10"/>
<evidence type="ECO:0000256" key="4">
    <source>
        <dbReference type="ARBA" id="ARBA00022692"/>
    </source>
</evidence>
<evidence type="ECO:0000256" key="10">
    <source>
        <dbReference type="HAMAP-Rule" id="MF_01043"/>
    </source>
</evidence>
<evidence type="ECO:0000256" key="7">
    <source>
        <dbReference type="ARBA" id="ARBA00023136"/>
    </source>
</evidence>
<comment type="function">
    <text evidence="10">Catalyzes the transfer of an acyl group from acyl-phosphate (acyl-PO(4)) to glycerol-3-phosphate (G3P) to form lysophosphatidic acid (LPA). This enzyme utilizes acyl-phosphate as fatty acyl donor, but not acyl-CoA or acyl-ACP.</text>
</comment>
<keyword evidence="8 10" id="KW-0594">Phospholipid biosynthesis</keyword>
<keyword evidence="12" id="KW-1185">Reference proteome</keyword>
<dbReference type="PANTHER" id="PTHR30309">
    <property type="entry name" value="INNER MEMBRANE PROTEIN YGIH"/>
    <property type="match status" value="1"/>
</dbReference>
<evidence type="ECO:0000313" key="12">
    <source>
        <dbReference type="Proteomes" id="UP000644507"/>
    </source>
</evidence>
<organism evidence="11 12">
    <name type="scientific">Roseibacillus persicicus</name>
    <dbReference type="NCBI Taxonomy" id="454148"/>
    <lineage>
        <taxon>Bacteria</taxon>
        <taxon>Pseudomonadati</taxon>
        <taxon>Verrucomicrobiota</taxon>
        <taxon>Verrucomicrobiia</taxon>
        <taxon>Verrucomicrobiales</taxon>
        <taxon>Verrucomicrobiaceae</taxon>
        <taxon>Roseibacillus</taxon>
    </lineage>
</organism>
<proteinExistence type="inferred from homology"/>
<comment type="caution">
    <text evidence="11">The sequence shown here is derived from an EMBL/GenBank/DDBJ whole genome shotgun (WGS) entry which is preliminary data.</text>
</comment>
<keyword evidence="1 10" id="KW-1003">Cell membrane</keyword>
<feature type="transmembrane region" description="Helical" evidence="10">
    <location>
        <begin position="128"/>
        <end position="147"/>
    </location>
</feature>
<comment type="subunit">
    <text evidence="10">Probably interacts with PlsX.</text>
</comment>
<dbReference type="GO" id="GO:0008654">
    <property type="term" value="P:phospholipid biosynthetic process"/>
    <property type="evidence" value="ECO:0007669"/>
    <property type="project" value="UniProtKB-UniRule"/>
</dbReference>
<dbReference type="NCBIfam" id="TIGR00023">
    <property type="entry name" value="glycerol-3-phosphate 1-O-acyltransferase PlsY"/>
    <property type="match status" value="1"/>
</dbReference>
<reference evidence="11" key="2">
    <citation type="submission" date="2020-09" db="EMBL/GenBank/DDBJ databases">
        <authorList>
            <person name="Sun Q."/>
            <person name="Kim S."/>
        </authorList>
    </citation>
    <scope>NUCLEOTIDE SEQUENCE</scope>
    <source>
        <strain evidence="11">KCTC 12988</strain>
    </source>
</reference>
<reference evidence="11" key="1">
    <citation type="journal article" date="2014" name="Int. J. Syst. Evol. Microbiol.">
        <title>Complete genome sequence of Corynebacterium casei LMG S-19264T (=DSM 44701T), isolated from a smear-ripened cheese.</title>
        <authorList>
            <consortium name="US DOE Joint Genome Institute (JGI-PGF)"/>
            <person name="Walter F."/>
            <person name="Albersmeier A."/>
            <person name="Kalinowski J."/>
            <person name="Ruckert C."/>
        </authorList>
    </citation>
    <scope>NUCLEOTIDE SEQUENCE</scope>
    <source>
        <strain evidence="11">KCTC 12988</strain>
    </source>
</reference>
<keyword evidence="4 10" id="KW-0812">Transmembrane</keyword>
<comment type="pathway">
    <text evidence="10">Lipid metabolism; phospholipid metabolism.</text>
</comment>
<accession>A0A918TJX3</accession>
<dbReference type="Proteomes" id="UP000644507">
    <property type="component" value="Unassembled WGS sequence"/>
</dbReference>
<evidence type="ECO:0000256" key="8">
    <source>
        <dbReference type="ARBA" id="ARBA00023209"/>
    </source>
</evidence>
<name>A0A918TJX3_9BACT</name>
<dbReference type="SMART" id="SM01207">
    <property type="entry name" value="G3P_acyltransf"/>
    <property type="match status" value="1"/>
</dbReference>
<dbReference type="PANTHER" id="PTHR30309:SF0">
    <property type="entry name" value="GLYCEROL-3-PHOSPHATE ACYLTRANSFERASE-RELATED"/>
    <property type="match status" value="1"/>
</dbReference>
<dbReference type="Pfam" id="PF02660">
    <property type="entry name" value="G3P_acyltransf"/>
    <property type="match status" value="1"/>
</dbReference>
<dbReference type="GO" id="GO:0043772">
    <property type="term" value="F:acyl-phosphate glycerol-3-phosphate acyltransferase activity"/>
    <property type="evidence" value="ECO:0007669"/>
    <property type="project" value="UniProtKB-UniRule"/>
</dbReference>
<comment type="subcellular location">
    <subcellularLocation>
        <location evidence="10">Cell membrane</location>
        <topology evidence="10">Multi-pass membrane protein</topology>
    </subcellularLocation>
</comment>
<feature type="transmembrane region" description="Helical" evidence="10">
    <location>
        <begin position="27"/>
        <end position="48"/>
    </location>
</feature>
<evidence type="ECO:0000256" key="3">
    <source>
        <dbReference type="ARBA" id="ARBA00022679"/>
    </source>
</evidence>
<comment type="catalytic activity">
    <reaction evidence="10">
        <text>an acyl phosphate + sn-glycerol 3-phosphate = a 1-acyl-sn-glycero-3-phosphate + phosphate</text>
        <dbReference type="Rhea" id="RHEA:34075"/>
        <dbReference type="ChEBI" id="CHEBI:43474"/>
        <dbReference type="ChEBI" id="CHEBI:57597"/>
        <dbReference type="ChEBI" id="CHEBI:57970"/>
        <dbReference type="ChEBI" id="CHEBI:59918"/>
        <dbReference type="EC" id="2.3.1.275"/>
    </reaction>
</comment>
<dbReference type="InterPro" id="IPR003811">
    <property type="entry name" value="G3P_acylTferase_PlsY"/>
</dbReference>
<dbReference type="AlphaFoldDB" id="A0A918TJX3"/>
<evidence type="ECO:0000256" key="2">
    <source>
        <dbReference type="ARBA" id="ARBA00022516"/>
    </source>
</evidence>
<protein>
    <recommendedName>
        <fullName evidence="10">Glycerol-3-phosphate acyltransferase</fullName>
    </recommendedName>
    <alternativeName>
        <fullName evidence="10">Acyl-PO4 G3P acyltransferase</fullName>
    </alternativeName>
    <alternativeName>
        <fullName evidence="10">Acyl-phosphate--glycerol-3-phosphate acyltransferase</fullName>
    </alternativeName>
    <alternativeName>
        <fullName evidence="10">G3P acyltransferase</fullName>
        <shortName evidence="10">GPAT</shortName>
        <ecNumber evidence="10">2.3.1.275</ecNumber>
    </alternativeName>
    <alternativeName>
        <fullName evidence="10">Lysophosphatidic acid synthase</fullName>
        <shortName evidence="10">LPA synthase</shortName>
    </alternativeName>
</protein>
<keyword evidence="6 10" id="KW-0443">Lipid metabolism</keyword>
<keyword evidence="3 10" id="KW-0808">Transferase</keyword>
<feature type="transmembrane region" description="Helical" evidence="10">
    <location>
        <begin position="190"/>
        <end position="209"/>
    </location>
</feature>
<feature type="transmembrane region" description="Helical" evidence="10">
    <location>
        <begin position="221"/>
        <end position="238"/>
    </location>
</feature>
<gene>
    <name evidence="10 11" type="primary">plsY</name>
    <name evidence="11" type="ORF">GCM10007100_12670</name>
</gene>
<dbReference type="EMBL" id="BMXI01000004">
    <property type="protein sequence ID" value="GHC48258.1"/>
    <property type="molecule type" value="Genomic_DNA"/>
</dbReference>
<keyword evidence="2 10" id="KW-0444">Lipid biosynthesis</keyword>
<keyword evidence="9 10" id="KW-1208">Phospholipid metabolism</keyword>
<evidence type="ECO:0000313" key="11">
    <source>
        <dbReference type="EMBL" id="GHC48258.1"/>
    </source>
</evidence>
<feature type="transmembrane region" description="Helical" evidence="10">
    <location>
        <begin position="159"/>
        <end position="183"/>
    </location>
</feature>
<keyword evidence="7 10" id="KW-0472">Membrane</keyword>
<comment type="similarity">
    <text evidence="10">Belongs to the PlsY family.</text>
</comment>
<dbReference type="GO" id="GO:0005886">
    <property type="term" value="C:plasma membrane"/>
    <property type="evidence" value="ECO:0007669"/>
    <property type="project" value="UniProtKB-SubCell"/>
</dbReference>
<keyword evidence="11" id="KW-0012">Acyltransferase</keyword>
<dbReference type="HAMAP" id="MF_01043">
    <property type="entry name" value="PlsY"/>
    <property type="match status" value="1"/>
</dbReference>
<evidence type="ECO:0000256" key="1">
    <source>
        <dbReference type="ARBA" id="ARBA00022475"/>
    </source>
</evidence>